<keyword evidence="2" id="KW-0032">Aminotransferase</keyword>
<dbReference type="AlphaFoldDB" id="A0A931J840"/>
<dbReference type="InterPro" id="IPR015421">
    <property type="entry name" value="PyrdxlP-dep_Trfase_major"/>
</dbReference>
<dbReference type="InterPro" id="IPR051446">
    <property type="entry name" value="HTH_trans_reg/aminotransferase"/>
</dbReference>
<organism evidence="2 3">
    <name type="scientific">Inhella proteolytica</name>
    <dbReference type="NCBI Taxonomy" id="2795029"/>
    <lineage>
        <taxon>Bacteria</taxon>
        <taxon>Pseudomonadati</taxon>
        <taxon>Pseudomonadota</taxon>
        <taxon>Betaproteobacteria</taxon>
        <taxon>Burkholderiales</taxon>
        <taxon>Sphaerotilaceae</taxon>
        <taxon>Inhella</taxon>
    </lineage>
</organism>
<sequence>PPPRRSQAALRPFAMGLPPQDLFPGADWARLQRRLWRRCERGELPLGYGPAEGEPRLRAALAAWLRHARGLRCSAEQVLISSGAQQAFALLGLALPGPGEPVAVEAPGYHASWAALQLGGARPVGVPVDGRGLRPAALQALGPGCRMAVVTPSHQWPTGACMDLERRLALLEWAQRQRAWLVEDDYAGEYRFDGPPLPALSSLDREGRCIYVGSFSKLLLPGLRLGYLVLPPALVPLLQRVRAALDRQPPHFEQEVLADFIELGLLARHLRRCRRAAAQRRQALLQAWARAFGPRWPLQAPASGLNVYLPLASPAEEARLLEQARAAGLTLGGIQELLRACGQPGERAGLVLGFGASTEAQLRAAVARLAQAWV</sequence>
<evidence type="ECO:0000259" key="1">
    <source>
        <dbReference type="Pfam" id="PF00155"/>
    </source>
</evidence>
<dbReference type="RefSeq" id="WP_198111873.1">
    <property type="nucleotide sequence ID" value="NZ_JAEDAK010000009.1"/>
</dbReference>
<reference evidence="2" key="1">
    <citation type="submission" date="2020-12" db="EMBL/GenBank/DDBJ databases">
        <title>The genome sequence of Inhella sp. 1Y17.</title>
        <authorList>
            <person name="Liu Y."/>
        </authorList>
    </citation>
    <scope>NUCLEOTIDE SEQUENCE</scope>
    <source>
        <strain evidence="2">1Y17</strain>
    </source>
</reference>
<feature type="domain" description="Aminotransferase class I/classII large" evidence="1">
    <location>
        <begin position="47"/>
        <end position="314"/>
    </location>
</feature>
<dbReference type="InterPro" id="IPR004839">
    <property type="entry name" value="Aminotransferase_I/II_large"/>
</dbReference>
<accession>A0A931J840</accession>
<dbReference type="EMBL" id="JAEDAK010000009">
    <property type="protein sequence ID" value="MBH9578107.1"/>
    <property type="molecule type" value="Genomic_DNA"/>
</dbReference>
<protein>
    <submittedName>
        <fullName evidence="2">PLP-dependent aminotransferase family protein</fullName>
    </submittedName>
</protein>
<gene>
    <name evidence="2" type="ORF">I7X39_14465</name>
</gene>
<dbReference type="GO" id="GO:0008483">
    <property type="term" value="F:transaminase activity"/>
    <property type="evidence" value="ECO:0007669"/>
    <property type="project" value="UniProtKB-KW"/>
</dbReference>
<evidence type="ECO:0000313" key="3">
    <source>
        <dbReference type="Proteomes" id="UP000613266"/>
    </source>
</evidence>
<proteinExistence type="predicted"/>
<dbReference type="InterPro" id="IPR015424">
    <property type="entry name" value="PyrdxlP-dep_Trfase"/>
</dbReference>
<dbReference type="GO" id="GO:0030170">
    <property type="term" value="F:pyridoxal phosphate binding"/>
    <property type="evidence" value="ECO:0007669"/>
    <property type="project" value="InterPro"/>
</dbReference>
<keyword evidence="3" id="KW-1185">Reference proteome</keyword>
<evidence type="ECO:0000313" key="2">
    <source>
        <dbReference type="EMBL" id="MBH9578107.1"/>
    </source>
</evidence>
<dbReference type="PANTHER" id="PTHR46577">
    <property type="entry name" value="HTH-TYPE TRANSCRIPTIONAL REGULATORY PROTEIN GABR"/>
    <property type="match status" value="1"/>
</dbReference>
<dbReference type="PANTHER" id="PTHR46577:SF1">
    <property type="entry name" value="HTH-TYPE TRANSCRIPTIONAL REGULATORY PROTEIN GABR"/>
    <property type="match status" value="1"/>
</dbReference>
<dbReference type="Proteomes" id="UP000613266">
    <property type="component" value="Unassembled WGS sequence"/>
</dbReference>
<dbReference type="Pfam" id="PF00155">
    <property type="entry name" value="Aminotran_1_2"/>
    <property type="match status" value="1"/>
</dbReference>
<feature type="non-terminal residue" evidence="2">
    <location>
        <position position="1"/>
    </location>
</feature>
<dbReference type="SUPFAM" id="SSF53383">
    <property type="entry name" value="PLP-dependent transferases"/>
    <property type="match status" value="1"/>
</dbReference>
<dbReference type="CDD" id="cd00609">
    <property type="entry name" value="AAT_like"/>
    <property type="match status" value="1"/>
</dbReference>
<comment type="caution">
    <text evidence="2">The sequence shown here is derived from an EMBL/GenBank/DDBJ whole genome shotgun (WGS) entry which is preliminary data.</text>
</comment>
<dbReference type="Gene3D" id="3.40.640.10">
    <property type="entry name" value="Type I PLP-dependent aspartate aminotransferase-like (Major domain)"/>
    <property type="match status" value="1"/>
</dbReference>
<name>A0A931J840_9BURK</name>
<keyword evidence="2" id="KW-0808">Transferase</keyword>